<feature type="signal peptide" evidence="10">
    <location>
        <begin position="1"/>
        <end position="18"/>
    </location>
</feature>
<evidence type="ECO:0000256" key="5">
    <source>
        <dbReference type="ARBA" id="ARBA00023077"/>
    </source>
</evidence>
<evidence type="ECO:0000256" key="8">
    <source>
        <dbReference type="PROSITE-ProRule" id="PRU01360"/>
    </source>
</evidence>
<feature type="chain" id="PRO_5046862951" evidence="10">
    <location>
        <begin position="19"/>
        <end position="1080"/>
    </location>
</feature>
<keyword evidence="7 8" id="KW-0998">Cell outer membrane</keyword>
<dbReference type="SUPFAM" id="SSF49464">
    <property type="entry name" value="Carboxypeptidase regulatory domain-like"/>
    <property type="match status" value="1"/>
</dbReference>
<dbReference type="InterPro" id="IPR037066">
    <property type="entry name" value="Plug_dom_sf"/>
</dbReference>
<dbReference type="InterPro" id="IPR036942">
    <property type="entry name" value="Beta-barrel_TonB_sf"/>
</dbReference>
<comment type="similarity">
    <text evidence="8 9">Belongs to the TonB-dependent receptor family.</text>
</comment>
<dbReference type="PROSITE" id="PS52016">
    <property type="entry name" value="TONB_DEPENDENT_REC_3"/>
    <property type="match status" value="1"/>
</dbReference>
<dbReference type="InterPro" id="IPR012910">
    <property type="entry name" value="Plug_dom"/>
</dbReference>
<keyword evidence="5 9" id="KW-0798">TonB box</keyword>
<dbReference type="SUPFAM" id="SSF56935">
    <property type="entry name" value="Porins"/>
    <property type="match status" value="1"/>
</dbReference>
<evidence type="ECO:0000256" key="10">
    <source>
        <dbReference type="SAM" id="SignalP"/>
    </source>
</evidence>
<protein>
    <submittedName>
        <fullName evidence="13">TonB-dependent receptor</fullName>
    </submittedName>
</protein>
<comment type="caution">
    <text evidence="13">The sequence shown here is derived from an EMBL/GenBank/DDBJ whole genome shotgun (WGS) entry which is preliminary data.</text>
</comment>
<feature type="domain" description="TonB-dependent receptor-like beta-barrel" evidence="11">
    <location>
        <begin position="386"/>
        <end position="789"/>
    </location>
</feature>
<evidence type="ECO:0000256" key="4">
    <source>
        <dbReference type="ARBA" id="ARBA00022692"/>
    </source>
</evidence>
<sequence length="1080" mass="118708">MKRLLFSLLLLLSITAVAVGQSTQLKGRIVDVDGKPVQGASIFIDKTQTGVSSGEDGTFVIPVKDASKTYSINVSSKGFKSATNSVKVGVPANVVLEKEVSNMDEVVVIGYGTAKKKDLTGSVSAITGKELLKAPVTNIAEAMTGKMAGVQVTTTEGSPDADIKIRVRGGGSVSQDNSPLYVVDGFPVNSINNISPSDIQSMTILKDAASTAIYGARGANGVVLITTKDAKAGKTTVSANAYWGVKKLTKELNVLSPYEYVRYQYELDPTYSTTTTPTTFTNNYGAFSDLDIYKSQSGTDFQKEVFGRTGFQQYYNVGVTGGTKSTKYNVGLTRNDEKSIMIGSGYERNNLSFKLQSDISDKLTFDFINRTNYTVITGAGVNTGSGANTRLRNSVKYAPTKGLKGFAGVSDDDDMNSPESLSLLYNPVESANDEYKKQYQFASNFNSSLSWKIIKGLTFKTLLGYEFQNQKVNNVWGPATPDAKTLGGQPIGRIANSSGYTWINSNTLTIDPKLKSGHTLNVVLGQEITTLSATRSVTNESRFFPKDWSADMVLANMQFGTAIPTKTYDDIPNRMSSFFGRANYSYLGRYLATVTFREDGSSKFAGGNRWGFFPSLALAWRVSDEKFMEPESKWLNSLKVRASVGTAGNNRIPDNLYKQTLIAEGGDKYYMPNETPGTGVIPSTILYNPDLKWETTLTRNVGLDFGVLNNKLSGTLDFYWNTTHDLLVQSPIAENSGYLYQIKNVGQTSNRGIELTLNGQIVSTKDFSLNAGFNISFNKNKVDRFPNGNVNFKTYNSGWNGTASPLEDYIVKEGQPIGEMYGYITEGMYTFDDFTFDGSKKNWVINKGVASDNSLITTSNGYFGPGTLKLRDLNDDGVIDEKDKTVIGHALPTHTGGFNLTGQYKNFDFSAFFNWSYGNDIYNANKIDFTSYLLTRKYQNLTTDMDLAHRFTTIDPETGYNVYSGKDADPARLQEINKNATIWHPMMTSGVFHSWAVEDGSFLRLNTATIGYSLPKAALRRAKFQSIRVYVTGYNLYNFTKYSGFDPEVDTRRSTPLTPGVDYSAYPKSRSFVGGLNITF</sequence>
<dbReference type="NCBIfam" id="TIGR04057">
    <property type="entry name" value="SusC_RagA_signa"/>
    <property type="match status" value="1"/>
</dbReference>
<evidence type="ECO:0000259" key="12">
    <source>
        <dbReference type="Pfam" id="PF07715"/>
    </source>
</evidence>
<dbReference type="Proteomes" id="UP001226434">
    <property type="component" value="Unassembled WGS sequence"/>
</dbReference>
<name>A0ABT6RFD9_9BACT</name>
<keyword evidence="13" id="KW-0675">Receptor</keyword>
<dbReference type="InterPro" id="IPR039426">
    <property type="entry name" value="TonB-dep_rcpt-like"/>
</dbReference>
<keyword evidence="3 8" id="KW-1134">Transmembrane beta strand</keyword>
<dbReference type="Gene3D" id="2.170.130.10">
    <property type="entry name" value="TonB-dependent receptor, plug domain"/>
    <property type="match status" value="1"/>
</dbReference>
<dbReference type="RefSeq" id="WP_282335228.1">
    <property type="nucleotide sequence ID" value="NZ_JASBRG010000007.1"/>
</dbReference>
<evidence type="ECO:0000259" key="11">
    <source>
        <dbReference type="Pfam" id="PF00593"/>
    </source>
</evidence>
<dbReference type="InterPro" id="IPR023997">
    <property type="entry name" value="TonB-dep_OMP_SusC/RagA_CS"/>
</dbReference>
<dbReference type="Pfam" id="PF07715">
    <property type="entry name" value="Plug"/>
    <property type="match status" value="1"/>
</dbReference>
<dbReference type="NCBIfam" id="TIGR04056">
    <property type="entry name" value="OMP_RagA_SusC"/>
    <property type="match status" value="1"/>
</dbReference>
<keyword evidence="4 8" id="KW-0812">Transmembrane</keyword>
<feature type="domain" description="TonB-dependent receptor plug" evidence="12">
    <location>
        <begin position="115"/>
        <end position="222"/>
    </location>
</feature>
<evidence type="ECO:0000313" key="13">
    <source>
        <dbReference type="EMBL" id="MDI3321120.1"/>
    </source>
</evidence>
<dbReference type="InterPro" id="IPR023996">
    <property type="entry name" value="TonB-dep_OMP_SusC/RagA"/>
</dbReference>
<dbReference type="Gene3D" id="2.40.170.20">
    <property type="entry name" value="TonB-dependent receptor, beta-barrel domain"/>
    <property type="match status" value="1"/>
</dbReference>
<evidence type="ECO:0000256" key="7">
    <source>
        <dbReference type="ARBA" id="ARBA00023237"/>
    </source>
</evidence>
<evidence type="ECO:0000256" key="6">
    <source>
        <dbReference type="ARBA" id="ARBA00023136"/>
    </source>
</evidence>
<dbReference type="Pfam" id="PF13715">
    <property type="entry name" value="CarbopepD_reg_2"/>
    <property type="match status" value="1"/>
</dbReference>
<keyword evidence="14" id="KW-1185">Reference proteome</keyword>
<evidence type="ECO:0000313" key="14">
    <source>
        <dbReference type="Proteomes" id="UP001226434"/>
    </source>
</evidence>
<gene>
    <name evidence="13" type="ORF">QJ048_15105</name>
</gene>
<keyword evidence="10" id="KW-0732">Signal</keyword>
<evidence type="ECO:0000256" key="3">
    <source>
        <dbReference type="ARBA" id="ARBA00022452"/>
    </source>
</evidence>
<reference evidence="13 14" key="1">
    <citation type="submission" date="2023-05" db="EMBL/GenBank/DDBJ databases">
        <title>Genome sequence of Pinibacter sp. MAH-24.</title>
        <authorList>
            <person name="Huq M.A."/>
        </authorList>
    </citation>
    <scope>NUCLEOTIDE SEQUENCE [LARGE SCALE GENOMIC DNA]</scope>
    <source>
        <strain evidence="13 14">MAH-24</strain>
    </source>
</reference>
<comment type="subcellular location">
    <subcellularLocation>
        <location evidence="1 8">Cell outer membrane</location>
        <topology evidence="1 8">Multi-pass membrane protein</topology>
    </subcellularLocation>
</comment>
<evidence type="ECO:0000256" key="1">
    <source>
        <dbReference type="ARBA" id="ARBA00004571"/>
    </source>
</evidence>
<organism evidence="13 14">
    <name type="scientific">Pinibacter soli</name>
    <dbReference type="NCBI Taxonomy" id="3044211"/>
    <lineage>
        <taxon>Bacteria</taxon>
        <taxon>Pseudomonadati</taxon>
        <taxon>Bacteroidota</taxon>
        <taxon>Chitinophagia</taxon>
        <taxon>Chitinophagales</taxon>
        <taxon>Chitinophagaceae</taxon>
        <taxon>Pinibacter</taxon>
    </lineage>
</organism>
<dbReference type="InterPro" id="IPR000531">
    <property type="entry name" value="Beta-barrel_TonB"/>
</dbReference>
<dbReference type="EMBL" id="JASBRG010000007">
    <property type="protein sequence ID" value="MDI3321120.1"/>
    <property type="molecule type" value="Genomic_DNA"/>
</dbReference>
<proteinExistence type="inferred from homology"/>
<keyword evidence="2 8" id="KW-0813">Transport</keyword>
<keyword evidence="6 8" id="KW-0472">Membrane</keyword>
<accession>A0ABT6RFD9</accession>
<dbReference type="Pfam" id="PF00593">
    <property type="entry name" value="TonB_dep_Rec_b-barrel"/>
    <property type="match status" value="1"/>
</dbReference>
<dbReference type="Gene3D" id="2.60.40.1120">
    <property type="entry name" value="Carboxypeptidase-like, regulatory domain"/>
    <property type="match status" value="1"/>
</dbReference>
<dbReference type="InterPro" id="IPR008969">
    <property type="entry name" value="CarboxyPept-like_regulatory"/>
</dbReference>
<evidence type="ECO:0000256" key="9">
    <source>
        <dbReference type="RuleBase" id="RU003357"/>
    </source>
</evidence>
<evidence type="ECO:0000256" key="2">
    <source>
        <dbReference type="ARBA" id="ARBA00022448"/>
    </source>
</evidence>